<proteinExistence type="predicted"/>
<evidence type="ECO:0000313" key="2">
    <source>
        <dbReference type="EMBL" id="CAA7393443.1"/>
    </source>
</evidence>
<dbReference type="Proteomes" id="UP000663760">
    <property type="component" value="Chromosome 3"/>
</dbReference>
<organism evidence="1">
    <name type="scientific">Spirodela intermedia</name>
    <name type="common">Intermediate duckweed</name>
    <dbReference type="NCBI Taxonomy" id="51605"/>
    <lineage>
        <taxon>Eukaryota</taxon>
        <taxon>Viridiplantae</taxon>
        <taxon>Streptophyta</taxon>
        <taxon>Embryophyta</taxon>
        <taxon>Tracheophyta</taxon>
        <taxon>Spermatophyta</taxon>
        <taxon>Magnoliopsida</taxon>
        <taxon>Liliopsida</taxon>
        <taxon>Araceae</taxon>
        <taxon>Lemnoideae</taxon>
        <taxon>Spirodela</taxon>
    </lineage>
</organism>
<dbReference type="EMBL" id="LR746266">
    <property type="protein sequence ID" value="CAA7393443.1"/>
    <property type="molecule type" value="Genomic_DNA"/>
</dbReference>
<evidence type="ECO:0000313" key="3">
    <source>
        <dbReference type="Proteomes" id="UP000663760"/>
    </source>
</evidence>
<name>A0A7I8IIS8_SPIIN</name>
<evidence type="ECO:0000313" key="1">
    <source>
        <dbReference type="EMBL" id="CAA2617696.1"/>
    </source>
</evidence>
<dbReference type="EMBL" id="LR743590">
    <property type="protein sequence ID" value="CAA2617696.1"/>
    <property type="molecule type" value="Genomic_DNA"/>
</dbReference>
<reference evidence="1" key="1">
    <citation type="submission" date="2019-12" db="EMBL/GenBank/DDBJ databases">
        <authorList>
            <person name="Scholz U."/>
            <person name="Mascher M."/>
            <person name="Fiebig A."/>
        </authorList>
    </citation>
    <scope>NUCLEOTIDE SEQUENCE</scope>
</reference>
<keyword evidence="3" id="KW-1185">Reference proteome</keyword>
<sequence length="24" mass="2743">MPESSTGPSKWAWVQIPLLKKKKC</sequence>
<dbReference type="AlphaFoldDB" id="A0A7I8IIS8"/>
<accession>A0A7I8IIS8</accession>
<gene>
    <name evidence="1" type="ORF">SI7747_03003858</name>
    <name evidence="2" type="ORF">SI8410_03004193</name>
</gene>
<protein>
    <submittedName>
        <fullName evidence="1">Uncharacterized protein</fullName>
    </submittedName>
</protein>